<dbReference type="InterPro" id="IPR031316">
    <property type="entry name" value="FlgM_C"/>
</dbReference>
<dbReference type="InterPro" id="IPR007412">
    <property type="entry name" value="FlgM"/>
</dbReference>
<evidence type="ECO:0000256" key="3">
    <source>
        <dbReference type="ARBA" id="ARBA00022491"/>
    </source>
</evidence>
<sequence>MGKETGDKSKDKVTFSKDFSATDDAVRNIKDMSEIREDKVAAIKRRLASGRYRVEGDRVASRLLCETEENNDILKQIDIDG</sequence>
<keyword evidence="3" id="KW-0678">Repressor</keyword>
<dbReference type="SUPFAM" id="SSF101498">
    <property type="entry name" value="Anti-sigma factor FlgM"/>
    <property type="match status" value="1"/>
</dbReference>
<evidence type="ECO:0000256" key="1">
    <source>
        <dbReference type="ARBA" id="ARBA00005322"/>
    </source>
</evidence>
<evidence type="ECO:0000256" key="5">
    <source>
        <dbReference type="ARBA" id="ARBA00023015"/>
    </source>
</evidence>
<evidence type="ECO:0000256" key="4">
    <source>
        <dbReference type="ARBA" id="ARBA00022795"/>
    </source>
</evidence>
<evidence type="ECO:0000259" key="9">
    <source>
        <dbReference type="Pfam" id="PF04316"/>
    </source>
</evidence>
<dbReference type="EMBL" id="AP021876">
    <property type="protein sequence ID" value="BBO79821.1"/>
    <property type="molecule type" value="Genomic_DNA"/>
</dbReference>
<comment type="similarity">
    <text evidence="1">Belongs to the FlgM family.</text>
</comment>
<name>A0A5K7ZFX4_9BACT</name>
<evidence type="ECO:0000256" key="8">
    <source>
        <dbReference type="ARBA" id="ARBA00030117"/>
    </source>
</evidence>
<keyword evidence="5" id="KW-0805">Transcription regulation</keyword>
<dbReference type="Proteomes" id="UP000425960">
    <property type="component" value="Chromosome"/>
</dbReference>
<dbReference type="NCBIfam" id="TIGR03824">
    <property type="entry name" value="FlgM_jcvi"/>
    <property type="match status" value="1"/>
</dbReference>
<protein>
    <recommendedName>
        <fullName evidence="2">Negative regulator of flagellin synthesis</fullName>
    </recommendedName>
    <alternativeName>
        <fullName evidence="8">Anti-sigma-28 factor</fullName>
    </alternativeName>
</protein>
<gene>
    <name evidence="10" type="ORF">DSCO28_03870</name>
</gene>
<evidence type="ECO:0000256" key="7">
    <source>
        <dbReference type="ARBA" id="ARBA00024739"/>
    </source>
</evidence>
<organism evidence="10 11">
    <name type="scientific">Desulfosarcina ovata subsp. sediminis</name>
    <dbReference type="NCBI Taxonomy" id="885957"/>
    <lineage>
        <taxon>Bacteria</taxon>
        <taxon>Pseudomonadati</taxon>
        <taxon>Thermodesulfobacteriota</taxon>
        <taxon>Desulfobacteria</taxon>
        <taxon>Desulfobacterales</taxon>
        <taxon>Desulfosarcinaceae</taxon>
        <taxon>Desulfosarcina</taxon>
    </lineage>
</organism>
<evidence type="ECO:0000256" key="2">
    <source>
        <dbReference type="ARBA" id="ARBA00017823"/>
    </source>
</evidence>
<reference evidence="10 11" key="1">
    <citation type="submission" date="2019-11" db="EMBL/GenBank/DDBJ databases">
        <title>Comparative genomics of hydrocarbon-degrading Desulfosarcina strains.</title>
        <authorList>
            <person name="Watanabe M."/>
            <person name="Kojima H."/>
            <person name="Fukui M."/>
        </authorList>
    </citation>
    <scope>NUCLEOTIDE SEQUENCE [LARGE SCALE GENOMIC DNA]</scope>
    <source>
        <strain evidence="10 11">28bB2T</strain>
    </source>
</reference>
<accession>A0A5K7ZFX4</accession>
<evidence type="ECO:0000313" key="11">
    <source>
        <dbReference type="Proteomes" id="UP000425960"/>
    </source>
</evidence>
<dbReference type="GO" id="GO:0045892">
    <property type="term" value="P:negative regulation of DNA-templated transcription"/>
    <property type="evidence" value="ECO:0007669"/>
    <property type="project" value="InterPro"/>
</dbReference>
<dbReference type="AlphaFoldDB" id="A0A5K7ZFX4"/>
<comment type="function">
    <text evidence="7">Responsible for the coupling of flagellin expression to flagellar assembly by preventing expression of the flagellin genes when a component of the middle class of proteins is defective. It negatively regulates flagellar genes by inhibiting the activity of FliA by directly binding to FliA.</text>
</comment>
<dbReference type="KEGG" id="dov:DSCO28_03870"/>
<dbReference type="Pfam" id="PF04316">
    <property type="entry name" value="FlgM"/>
    <property type="match status" value="1"/>
</dbReference>
<keyword evidence="4" id="KW-1005">Bacterial flagellum biogenesis</keyword>
<feature type="domain" description="Anti-sigma-28 factor FlgM C-terminal" evidence="9">
    <location>
        <begin position="11"/>
        <end position="64"/>
    </location>
</feature>
<keyword evidence="6" id="KW-0804">Transcription</keyword>
<evidence type="ECO:0000256" key="6">
    <source>
        <dbReference type="ARBA" id="ARBA00023163"/>
    </source>
</evidence>
<dbReference type="RefSeq" id="WP_155320928.1">
    <property type="nucleotide sequence ID" value="NZ_AP021876.1"/>
</dbReference>
<dbReference type="GO" id="GO:0044781">
    <property type="term" value="P:bacterial-type flagellum organization"/>
    <property type="evidence" value="ECO:0007669"/>
    <property type="project" value="UniProtKB-KW"/>
</dbReference>
<dbReference type="InterPro" id="IPR035890">
    <property type="entry name" value="Anti-sigma-28_factor_FlgM_sf"/>
</dbReference>
<evidence type="ECO:0000313" key="10">
    <source>
        <dbReference type="EMBL" id="BBO79821.1"/>
    </source>
</evidence>
<proteinExistence type="inferred from homology"/>